<organism evidence="1">
    <name type="scientific">Anguilla anguilla</name>
    <name type="common">European freshwater eel</name>
    <name type="synonym">Muraena anguilla</name>
    <dbReference type="NCBI Taxonomy" id="7936"/>
    <lineage>
        <taxon>Eukaryota</taxon>
        <taxon>Metazoa</taxon>
        <taxon>Chordata</taxon>
        <taxon>Craniata</taxon>
        <taxon>Vertebrata</taxon>
        <taxon>Euteleostomi</taxon>
        <taxon>Actinopterygii</taxon>
        <taxon>Neopterygii</taxon>
        <taxon>Teleostei</taxon>
        <taxon>Anguilliformes</taxon>
        <taxon>Anguillidae</taxon>
        <taxon>Anguilla</taxon>
    </lineage>
</organism>
<dbReference type="AlphaFoldDB" id="A0A0E9UUD9"/>
<dbReference type="EMBL" id="GBXM01039150">
    <property type="protein sequence ID" value="JAH69427.1"/>
    <property type="molecule type" value="Transcribed_RNA"/>
</dbReference>
<reference evidence="1" key="2">
    <citation type="journal article" date="2015" name="Fish Shellfish Immunol.">
        <title>Early steps in the European eel (Anguilla anguilla)-Vibrio vulnificus interaction in the gills: Role of the RtxA13 toxin.</title>
        <authorList>
            <person name="Callol A."/>
            <person name="Pajuelo D."/>
            <person name="Ebbesson L."/>
            <person name="Teles M."/>
            <person name="MacKenzie S."/>
            <person name="Amaro C."/>
        </authorList>
    </citation>
    <scope>NUCLEOTIDE SEQUENCE</scope>
</reference>
<reference evidence="1" key="1">
    <citation type="submission" date="2014-11" db="EMBL/GenBank/DDBJ databases">
        <authorList>
            <person name="Amaro Gonzalez C."/>
        </authorList>
    </citation>
    <scope>NUCLEOTIDE SEQUENCE</scope>
</reference>
<name>A0A0E9UUD9_ANGAN</name>
<sequence length="45" mass="5311">MGALQKKKKKNNQRVYALKISDNRVPKNYQERSLKNIGVILQIQR</sequence>
<proteinExistence type="predicted"/>
<protein>
    <submittedName>
        <fullName evidence="1">Uncharacterized protein</fullName>
    </submittedName>
</protein>
<accession>A0A0E9UUD9</accession>
<evidence type="ECO:0000313" key="1">
    <source>
        <dbReference type="EMBL" id="JAH69427.1"/>
    </source>
</evidence>